<gene>
    <name evidence="1" type="ORF">BE04_06640</name>
</gene>
<comment type="caution">
    <text evidence="1">The sequence shown here is derived from an EMBL/GenBank/DDBJ whole genome shotgun (WGS) entry which is preliminary data.</text>
</comment>
<evidence type="ECO:0000313" key="1">
    <source>
        <dbReference type="EMBL" id="KYF50917.1"/>
    </source>
</evidence>
<protein>
    <submittedName>
        <fullName evidence="1">Uncharacterized protein</fullName>
    </submittedName>
</protein>
<dbReference type="Proteomes" id="UP000075604">
    <property type="component" value="Unassembled WGS sequence"/>
</dbReference>
<organism evidence="1 2">
    <name type="scientific">Sorangium cellulosum</name>
    <name type="common">Polyangium cellulosum</name>
    <dbReference type="NCBI Taxonomy" id="56"/>
    <lineage>
        <taxon>Bacteria</taxon>
        <taxon>Pseudomonadati</taxon>
        <taxon>Myxococcota</taxon>
        <taxon>Polyangia</taxon>
        <taxon>Polyangiales</taxon>
        <taxon>Polyangiaceae</taxon>
        <taxon>Sorangium</taxon>
    </lineage>
</organism>
<accession>A0A150P5H4</accession>
<sequence length="88" mass="9916">MTHPGVGSGFKDSWSAARYGVWYKLDTCSVLPGRWVEGEFSESGKFGKGGRWHARRVPLVELLDEERIRSLVTDPLRKKHAEVFAAGR</sequence>
<evidence type="ECO:0000313" key="2">
    <source>
        <dbReference type="Proteomes" id="UP000075604"/>
    </source>
</evidence>
<reference evidence="1 2" key="1">
    <citation type="submission" date="2014-02" db="EMBL/GenBank/DDBJ databases">
        <title>The small core and large imbalanced accessory genome model reveals a collaborative survival strategy of Sorangium cellulosum strains in nature.</title>
        <authorList>
            <person name="Han K."/>
            <person name="Peng R."/>
            <person name="Blom J."/>
            <person name="Li Y.-Z."/>
        </authorList>
    </citation>
    <scope>NUCLEOTIDE SEQUENCE [LARGE SCALE GENOMIC DNA]</scope>
    <source>
        <strain evidence="1 2">So0157-18</strain>
    </source>
</reference>
<name>A0A150P5H4_SORCE</name>
<dbReference type="AlphaFoldDB" id="A0A150P5H4"/>
<dbReference type="EMBL" id="JELX01003934">
    <property type="protein sequence ID" value="KYF50917.1"/>
    <property type="molecule type" value="Genomic_DNA"/>
</dbReference>
<proteinExistence type="predicted"/>